<evidence type="ECO:0000313" key="4">
    <source>
        <dbReference type="Proteomes" id="UP001189429"/>
    </source>
</evidence>
<feature type="non-terminal residue" evidence="3">
    <location>
        <position position="1"/>
    </location>
</feature>
<feature type="signal peptide" evidence="2">
    <location>
        <begin position="1"/>
        <end position="18"/>
    </location>
</feature>
<keyword evidence="2" id="KW-0732">Signal</keyword>
<organism evidence="3 4">
    <name type="scientific">Prorocentrum cordatum</name>
    <dbReference type="NCBI Taxonomy" id="2364126"/>
    <lineage>
        <taxon>Eukaryota</taxon>
        <taxon>Sar</taxon>
        <taxon>Alveolata</taxon>
        <taxon>Dinophyceae</taxon>
        <taxon>Prorocentrales</taxon>
        <taxon>Prorocentraceae</taxon>
        <taxon>Prorocentrum</taxon>
    </lineage>
</organism>
<accession>A0ABN9TAP8</accession>
<dbReference type="Proteomes" id="UP001189429">
    <property type="component" value="Unassembled WGS sequence"/>
</dbReference>
<feature type="chain" id="PRO_5047199596" evidence="2">
    <location>
        <begin position="19"/>
        <end position="162"/>
    </location>
</feature>
<protein>
    <submittedName>
        <fullName evidence="3">Uncharacterized protein</fullName>
    </submittedName>
</protein>
<evidence type="ECO:0000256" key="2">
    <source>
        <dbReference type="SAM" id="SignalP"/>
    </source>
</evidence>
<gene>
    <name evidence="3" type="ORF">PCOR1329_LOCUS37300</name>
</gene>
<dbReference type="EMBL" id="CAUYUJ010014522">
    <property type="protein sequence ID" value="CAK0842474.1"/>
    <property type="molecule type" value="Genomic_DNA"/>
</dbReference>
<feature type="region of interest" description="Disordered" evidence="1">
    <location>
        <begin position="13"/>
        <end position="76"/>
    </location>
</feature>
<sequence length="162" mass="16732">SILLVQAVLSPSALLASPAEPPPPAARTEARPWARAARPRQGSTAGRRGRGPPGRPGAQANGAVQPRGDLAPPPAVEEVDEVAQLKLLLGQVPGMRAQEVLLAMAAFVTIDVRLAGLGRLEELQREGAQGELLPLGCVEAVVEAMEVHNGPGCAALQESGIR</sequence>
<evidence type="ECO:0000256" key="1">
    <source>
        <dbReference type="SAM" id="MobiDB-lite"/>
    </source>
</evidence>
<proteinExistence type="predicted"/>
<name>A0ABN9TAP8_9DINO</name>
<comment type="caution">
    <text evidence="3">The sequence shown here is derived from an EMBL/GenBank/DDBJ whole genome shotgun (WGS) entry which is preliminary data.</text>
</comment>
<feature type="compositionally biased region" description="Low complexity" evidence="1">
    <location>
        <begin position="31"/>
        <end position="40"/>
    </location>
</feature>
<reference evidence="3" key="1">
    <citation type="submission" date="2023-10" db="EMBL/GenBank/DDBJ databases">
        <authorList>
            <person name="Chen Y."/>
            <person name="Shah S."/>
            <person name="Dougan E. K."/>
            <person name="Thang M."/>
            <person name="Chan C."/>
        </authorList>
    </citation>
    <scope>NUCLEOTIDE SEQUENCE [LARGE SCALE GENOMIC DNA]</scope>
</reference>
<keyword evidence="4" id="KW-1185">Reference proteome</keyword>
<evidence type="ECO:0000313" key="3">
    <source>
        <dbReference type="EMBL" id="CAK0842474.1"/>
    </source>
</evidence>